<comment type="similarity">
    <text evidence="2">Belongs to the mitochondrion-specific ribosomal protein mS41 family.</text>
</comment>
<accession>A0A0S4JIZ9</accession>
<dbReference type="SMART" id="SM01238">
    <property type="entry name" value="IGR"/>
    <property type="match status" value="1"/>
</dbReference>
<sequence length="191" mass="21905">MLKRCARLLDQTTGPHKSYKYTYVPDPRKLAPIESTQRAEVVPTAIRPPSSYVPNVETFLEKIDIHRGAPTSDFKATFKDWADLMTCSKRELGKRGVPRKTTKAIRTAVGAWHNGTPPERFDTKAEWLYFKQFKTLDYSQRVIPELPEKYRPHMNGIDAPPLPDYRAINQMPAWAAAEEERLKAKLAAKKH</sequence>
<gene>
    <name evidence="6" type="ORF">BSAL_25220</name>
</gene>
<evidence type="ECO:0000256" key="4">
    <source>
        <dbReference type="ARBA" id="ARBA00035129"/>
    </source>
</evidence>
<reference evidence="7" key="1">
    <citation type="submission" date="2015-09" db="EMBL/GenBank/DDBJ databases">
        <authorList>
            <consortium name="Pathogen Informatics"/>
        </authorList>
    </citation>
    <scope>NUCLEOTIDE SEQUENCE [LARGE SCALE GENOMIC DNA]</scope>
    <source>
        <strain evidence="7">Lake Konstanz</strain>
    </source>
</reference>
<proteinExistence type="inferred from homology"/>
<dbReference type="InterPro" id="IPR019083">
    <property type="entry name" value="SAM_Ribosomal_mS41"/>
</dbReference>
<evidence type="ECO:0000256" key="3">
    <source>
        <dbReference type="ARBA" id="ARBA00023128"/>
    </source>
</evidence>
<name>A0A0S4JIZ9_BODSA</name>
<dbReference type="OMA" id="GPHKSYK"/>
<dbReference type="PANTHER" id="PTHR28235:SF1">
    <property type="entry name" value="SMALL RIBOSOMAL SUBUNIT PROTEIN MS41"/>
    <property type="match status" value="1"/>
</dbReference>
<dbReference type="AlphaFoldDB" id="A0A0S4JIZ9"/>
<keyword evidence="7" id="KW-1185">Reference proteome</keyword>
<dbReference type="InterPro" id="IPR039603">
    <property type="entry name" value="Ribosomal_mS41"/>
</dbReference>
<feature type="domain" description="Small ribosomal subunit protein mS41 SAM" evidence="5">
    <location>
        <begin position="56"/>
        <end position="115"/>
    </location>
</feature>
<keyword evidence="3" id="KW-0496">Mitochondrion</keyword>
<dbReference type="GO" id="GO:0005739">
    <property type="term" value="C:mitochondrion"/>
    <property type="evidence" value="ECO:0007669"/>
    <property type="project" value="UniProtKB-SubCell"/>
</dbReference>
<protein>
    <recommendedName>
        <fullName evidence="4">Small ribosomal subunit protein mS41</fullName>
    </recommendedName>
</protein>
<organism evidence="6 7">
    <name type="scientific">Bodo saltans</name>
    <name type="common">Flagellated protozoan</name>
    <dbReference type="NCBI Taxonomy" id="75058"/>
    <lineage>
        <taxon>Eukaryota</taxon>
        <taxon>Discoba</taxon>
        <taxon>Euglenozoa</taxon>
        <taxon>Kinetoplastea</taxon>
        <taxon>Metakinetoplastina</taxon>
        <taxon>Eubodonida</taxon>
        <taxon>Bodonidae</taxon>
        <taxon>Bodo</taxon>
    </lineage>
</organism>
<evidence type="ECO:0000313" key="6">
    <source>
        <dbReference type="EMBL" id="CUG90144.1"/>
    </source>
</evidence>
<dbReference type="Proteomes" id="UP000051952">
    <property type="component" value="Unassembled WGS sequence"/>
</dbReference>
<evidence type="ECO:0000259" key="5">
    <source>
        <dbReference type="SMART" id="SM01238"/>
    </source>
</evidence>
<comment type="subcellular location">
    <subcellularLocation>
        <location evidence="1">Mitochondrion</location>
    </subcellularLocation>
</comment>
<dbReference type="Pfam" id="PF09597">
    <property type="entry name" value="SAM_Ribosomal_mS41"/>
    <property type="match status" value="1"/>
</dbReference>
<dbReference type="VEuPathDB" id="TriTrypDB:BSAL_25220"/>
<dbReference type="PANTHER" id="PTHR28235">
    <property type="entry name" value="PROTEIN FYV4, MITOCHONDRIAL"/>
    <property type="match status" value="1"/>
</dbReference>
<dbReference type="EMBL" id="CYKH01001795">
    <property type="protein sequence ID" value="CUG90144.1"/>
    <property type="molecule type" value="Genomic_DNA"/>
</dbReference>
<evidence type="ECO:0000256" key="2">
    <source>
        <dbReference type="ARBA" id="ARBA00010492"/>
    </source>
</evidence>
<dbReference type="OrthoDB" id="268494at2759"/>
<evidence type="ECO:0000313" key="7">
    <source>
        <dbReference type="Proteomes" id="UP000051952"/>
    </source>
</evidence>
<evidence type="ECO:0000256" key="1">
    <source>
        <dbReference type="ARBA" id="ARBA00004173"/>
    </source>
</evidence>